<evidence type="ECO:0000256" key="6">
    <source>
        <dbReference type="ARBA" id="ARBA00022777"/>
    </source>
</evidence>
<accession>A0A6S6M3R1</accession>
<dbReference type="EC" id="2.7.2.7" evidence="9"/>
<dbReference type="RefSeq" id="WP_185244539.1">
    <property type="nucleotide sequence ID" value="NZ_AP023213.1"/>
</dbReference>
<keyword evidence="7 9" id="KW-0067">ATP-binding</keyword>
<keyword evidence="12" id="KW-1185">Reference proteome</keyword>
<dbReference type="HAMAP" id="MF_00542">
    <property type="entry name" value="Butyrate_kinase"/>
    <property type="match status" value="1"/>
</dbReference>
<evidence type="ECO:0000256" key="2">
    <source>
        <dbReference type="ARBA" id="ARBA00008748"/>
    </source>
</evidence>
<evidence type="ECO:0000256" key="4">
    <source>
        <dbReference type="ARBA" id="ARBA00022679"/>
    </source>
</evidence>
<evidence type="ECO:0000313" key="12">
    <source>
        <dbReference type="Proteomes" id="UP000515472"/>
    </source>
</evidence>
<dbReference type="SUPFAM" id="SSF53067">
    <property type="entry name" value="Actin-like ATPase domain"/>
    <property type="match status" value="2"/>
</dbReference>
<keyword evidence="3 9" id="KW-0963">Cytoplasm</keyword>
<dbReference type="PIRSF" id="PIRSF036458">
    <property type="entry name" value="Butyrate_kin"/>
    <property type="match status" value="1"/>
</dbReference>
<dbReference type="NCBIfam" id="TIGR02707">
    <property type="entry name" value="butyr_kinase"/>
    <property type="match status" value="1"/>
</dbReference>
<keyword evidence="4 9" id="KW-0808">Transferase</keyword>
<evidence type="ECO:0000256" key="8">
    <source>
        <dbReference type="ARBA" id="ARBA00048596"/>
    </source>
</evidence>
<comment type="similarity">
    <text evidence="2 9 10">Belongs to the acetokinase family.</text>
</comment>
<evidence type="ECO:0000256" key="7">
    <source>
        <dbReference type="ARBA" id="ARBA00022840"/>
    </source>
</evidence>
<dbReference type="PROSITE" id="PS01076">
    <property type="entry name" value="ACETATE_KINASE_2"/>
    <property type="match status" value="1"/>
</dbReference>
<dbReference type="InterPro" id="IPR043129">
    <property type="entry name" value="ATPase_NBD"/>
</dbReference>
<sequence>MIILAIDPGSTSTKVGVYQDGRTQKGGIEHPRPEIGRFASVMEQFDYRMQAVRQYLQREGYTACRFDAVVGRGGLVRPVPGGIYRVNDLLVRDLRDAVSGEHAANLGGVLALGFAERHGVPAFVVDPPVIDEMWPLARFSGLEGVERKSMFHALNQKAVARDVAQKMGRGYDEVNLIVVHMGSGITAGAHRKGRVVDVNNGLNGDGPFSPERSGGLPVIGVLELIEQGSHTPEELKVIVARKGGLFSYLGSPDLREVEQMAAQGDVRARVAVEAMIYQVAKEIGALAAALDGEVDGIILTGGVAFSASLVEQLTRKVRFIAPVHLRPGEHEIEALLAAALRVLNGEEQAKEYTGERHEDRG</sequence>
<dbReference type="KEGG" id="gbn:GEOBRER4_10510"/>
<evidence type="ECO:0000256" key="5">
    <source>
        <dbReference type="ARBA" id="ARBA00022741"/>
    </source>
</evidence>
<evidence type="ECO:0000256" key="10">
    <source>
        <dbReference type="RuleBase" id="RU003835"/>
    </source>
</evidence>
<dbReference type="PANTHER" id="PTHR21060:SF3">
    <property type="entry name" value="BUTYRATE KINASE 2-RELATED"/>
    <property type="match status" value="1"/>
</dbReference>
<dbReference type="AlphaFoldDB" id="A0A6S6M3R1"/>
<evidence type="ECO:0000256" key="1">
    <source>
        <dbReference type="ARBA" id="ARBA00004496"/>
    </source>
</evidence>
<dbReference type="GO" id="GO:0008776">
    <property type="term" value="F:acetate kinase activity"/>
    <property type="evidence" value="ECO:0007669"/>
    <property type="project" value="TreeGrafter"/>
</dbReference>
<dbReference type="InterPro" id="IPR023865">
    <property type="entry name" value="Aliphatic_acid_kinase_CS"/>
</dbReference>
<dbReference type="GO" id="GO:0005524">
    <property type="term" value="F:ATP binding"/>
    <property type="evidence" value="ECO:0007669"/>
    <property type="project" value="UniProtKB-KW"/>
</dbReference>
<name>A0A6S6M3R1_9BACT</name>
<dbReference type="InterPro" id="IPR000890">
    <property type="entry name" value="Aliphatic_acid_kin_short-chain"/>
</dbReference>
<dbReference type="InterPro" id="IPR011245">
    <property type="entry name" value="Butyrate_kin"/>
</dbReference>
<reference evidence="11 12" key="1">
    <citation type="submission" date="2020-06" db="EMBL/GenBank/DDBJ databases">
        <title>Interaction of electrochemicaly active bacteria, Geobacter bremensis R4 on different carbon anode.</title>
        <authorList>
            <person name="Meng L."/>
            <person name="Yoshida N."/>
        </authorList>
    </citation>
    <scope>NUCLEOTIDE SEQUENCE [LARGE SCALE GENOMIC DNA]</scope>
    <source>
        <strain evidence="11 12">R4</strain>
    </source>
</reference>
<comment type="subcellular location">
    <subcellularLocation>
        <location evidence="1 9">Cytoplasm</location>
    </subcellularLocation>
</comment>
<dbReference type="PANTHER" id="PTHR21060">
    <property type="entry name" value="ACETATE KINASE"/>
    <property type="match status" value="1"/>
</dbReference>
<gene>
    <name evidence="9" type="primary">buk</name>
    <name evidence="11" type="ORF">GEOBRER4_n1092</name>
</gene>
<dbReference type="CDD" id="cd24011">
    <property type="entry name" value="ASKHA_NBD_BK"/>
    <property type="match status" value="1"/>
</dbReference>
<protein>
    <recommendedName>
        <fullName evidence="9">Probable butyrate kinase</fullName>
        <shortName evidence="9">BK</shortName>
        <ecNumber evidence="9">2.7.2.7</ecNumber>
    </recommendedName>
    <alternativeName>
        <fullName evidence="9">Branched-chain carboxylic acid kinase</fullName>
    </alternativeName>
</protein>
<keyword evidence="5 9" id="KW-0547">Nucleotide-binding</keyword>
<dbReference type="GO" id="GO:0006083">
    <property type="term" value="P:acetate metabolic process"/>
    <property type="evidence" value="ECO:0007669"/>
    <property type="project" value="TreeGrafter"/>
</dbReference>
<dbReference type="Gene3D" id="3.30.420.40">
    <property type="match status" value="2"/>
</dbReference>
<keyword evidence="6 9" id="KW-0418">Kinase</keyword>
<evidence type="ECO:0000256" key="3">
    <source>
        <dbReference type="ARBA" id="ARBA00022490"/>
    </source>
</evidence>
<dbReference type="PRINTS" id="PR00471">
    <property type="entry name" value="ACETATEKNASE"/>
</dbReference>
<dbReference type="NCBIfam" id="NF002834">
    <property type="entry name" value="PRK03011.1-5"/>
    <property type="match status" value="1"/>
</dbReference>
<organism evidence="11 12">
    <name type="scientific">Citrifermentans bremense</name>
    <dbReference type="NCBI Taxonomy" id="60035"/>
    <lineage>
        <taxon>Bacteria</taxon>
        <taxon>Pseudomonadati</taxon>
        <taxon>Thermodesulfobacteriota</taxon>
        <taxon>Desulfuromonadia</taxon>
        <taxon>Geobacterales</taxon>
        <taxon>Geobacteraceae</taxon>
        <taxon>Citrifermentans</taxon>
    </lineage>
</organism>
<dbReference type="GO" id="GO:0005737">
    <property type="term" value="C:cytoplasm"/>
    <property type="evidence" value="ECO:0007669"/>
    <property type="project" value="UniProtKB-SubCell"/>
</dbReference>
<evidence type="ECO:0000256" key="9">
    <source>
        <dbReference type="HAMAP-Rule" id="MF_00542"/>
    </source>
</evidence>
<comment type="catalytic activity">
    <reaction evidence="8 9">
        <text>butanoate + ATP = butanoyl phosphate + ADP</text>
        <dbReference type="Rhea" id="RHEA:13585"/>
        <dbReference type="ChEBI" id="CHEBI:17968"/>
        <dbReference type="ChEBI" id="CHEBI:30616"/>
        <dbReference type="ChEBI" id="CHEBI:58079"/>
        <dbReference type="ChEBI" id="CHEBI:456216"/>
        <dbReference type="EC" id="2.7.2.7"/>
    </reaction>
</comment>
<evidence type="ECO:0000313" key="11">
    <source>
        <dbReference type="EMBL" id="BCG46301.1"/>
    </source>
</evidence>
<dbReference type="Pfam" id="PF00871">
    <property type="entry name" value="Acetate_kinase"/>
    <property type="match status" value="1"/>
</dbReference>
<proteinExistence type="inferred from homology"/>
<dbReference type="GO" id="GO:0047761">
    <property type="term" value="F:butyrate kinase activity"/>
    <property type="evidence" value="ECO:0007669"/>
    <property type="project" value="UniProtKB-UniRule"/>
</dbReference>
<dbReference type="EMBL" id="AP023213">
    <property type="protein sequence ID" value="BCG46301.1"/>
    <property type="molecule type" value="Genomic_DNA"/>
</dbReference>
<dbReference type="Proteomes" id="UP000515472">
    <property type="component" value="Chromosome"/>
</dbReference>